<dbReference type="AlphaFoldDB" id="A0AAW4VUX7"/>
<comment type="caution">
    <text evidence="2">The sequence shown here is derived from an EMBL/GenBank/DDBJ whole genome shotgun (WGS) entry which is preliminary data.</text>
</comment>
<gene>
    <name evidence="2" type="ORF">LKD22_05760</name>
</gene>
<dbReference type="SUPFAM" id="SSF52266">
    <property type="entry name" value="SGNH hydrolase"/>
    <property type="match status" value="1"/>
</dbReference>
<organism evidence="2 3">
    <name type="scientific">Agathobaculum butyriciproducens</name>
    <dbReference type="NCBI Taxonomy" id="1628085"/>
    <lineage>
        <taxon>Bacteria</taxon>
        <taxon>Bacillati</taxon>
        <taxon>Bacillota</taxon>
        <taxon>Clostridia</taxon>
        <taxon>Eubacteriales</taxon>
        <taxon>Butyricicoccaceae</taxon>
        <taxon>Agathobaculum</taxon>
    </lineage>
</organism>
<feature type="chain" id="PRO_5043319006" description="SGNH/GDSL hydrolase family protein" evidence="1">
    <location>
        <begin position="25"/>
        <end position="336"/>
    </location>
</feature>
<dbReference type="RefSeq" id="WP_227600499.1">
    <property type="nucleotide sequence ID" value="NZ_JAJEPX010000013.1"/>
</dbReference>
<feature type="signal peptide" evidence="1">
    <location>
        <begin position="1"/>
        <end position="24"/>
    </location>
</feature>
<keyword evidence="1" id="KW-0732">Signal</keyword>
<sequence length="336" mass="38019">MKHIFKRELAAFLAAAAVLGGILAGATHYLTPQQHDYGSVWGMYEQEQTDSIDVLFFGSSVTYCDVVPAVYWENSGLTAFVQAGPEQPLPLTLDYLKESLRTQSPKAVFVECTGIAFHKYMGFTKTNIGQMPWGINRLHATFFNAEPEVRKGLLFPLYFYHDRWTTLKSEDVQPYTEDMLAGYTFLSGGTDKGPDDCETVDIAPEDWERNMDALEDIYALCRRNNIQLVLYRAPTKRLHDADWNRLTAQFDGRDGVSTLNCSDYTAQIAADPENDFYDSLHYNCVGAEKFSAFLADWTKNNLSISPDEPQDTVLWTARLQHFRDLTANPPQENTNA</sequence>
<evidence type="ECO:0000313" key="3">
    <source>
        <dbReference type="Proteomes" id="UP001298753"/>
    </source>
</evidence>
<accession>A0AAW4VUX7</accession>
<evidence type="ECO:0000256" key="1">
    <source>
        <dbReference type="SAM" id="SignalP"/>
    </source>
</evidence>
<evidence type="ECO:0008006" key="4">
    <source>
        <dbReference type="Google" id="ProtNLM"/>
    </source>
</evidence>
<dbReference type="GeneID" id="98659862"/>
<protein>
    <recommendedName>
        <fullName evidence="4">SGNH/GDSL hydrolase family protein</fullName>
    </recommendedName>
</protein>
<proteinExistence type="predicted"/>
<keyword evidence="3" id="KW-1185">Reference proteome</keyword>
<dbReference type="Proteomes" id="UP001298753">
    <property type="component" value="Unassembled WGS sequence"/>
</dbReference>
<name>A0AAW4VUX7_9FIRM</name>
<reference evidence="2 3" key="1">
    <citation type="submission" date="2021-10" db="EMBL/GenBank/DDBJ databases">
        <title>Anaerobic single-cell dispensing facilitates the cultivation of human gut bacteria.</title>
        <authorList>
            <person name="Afrizal A."/>
        </authorList>
    </citation>
    <scope>NUCLEOTIDE SEQUENCE [LARGE SCALE GENOMIC DNA]</scope>
    <source>
        <strain evidence="2 3">CLA-AA-H270</strain>
    </source>
</reference>
<dbReference type="EMBL" id="JAJEPX010000013">
    <property type="protein sequence ID" value="MCC2176630.1"/>
    <property type="molecule type" value="Genomic_DNA"/>
</dbReference>
<evidence type="ECO:0000313" key="2">
    <source>
        <dbReference type="EMBL" id="MCC2176630.1"/>
    </source>
</evidence>